<evidence type="ECO:0008006" key="4">
    <source>
        <dbReference type="Google" id="ProtNLM"/>
    </source>
</evidence>
<reference evidence="3" key="1">
    <citation type="journal article" date="2018" name="Nat. Microbiol.">
        <title>Leveraging single-cell genomics to expand the fungal tree of life.</title>
        <authorList>
            <person name="Ahrendt S.R."/>
            <person name="Quandt C.A."/>
            <person name="Ciobanu D."/>
            <person name="Clum A."/>
            <person name="Salamov A."/>
            <person name="Andreopoulos B."/>
            <person name="Cheng J.F."/>
            <person name="Woyke T."/>
            <person name="Pelin A."/>
            <person name="Henrissat B."/>
            <person name="Reynolds N.K."/>
            <person name="Benny G.L."/>
            <person name="Smith M.E."/>
            <person name="James T.Y."/>
            <person name="Grigoriev I.V."/>
        </authorList>
    </citation>
    <scope>NUCLEOTIDE SEQUENCE [LARGE SCALE GENOMIC DNA]</scope>
    <source>
        <strain evidence="3">Benny S71-1</strain>
    </source>
</reference>
<dbReference type="EMBL" id="KZ989334">
    <property type="protein sequence ID" value="RKP26789.1"/>
    <property type="molecule type" value="Genomic_DNA"/>
</dbReference>
<sequence length="576" mass="63526">MLRRQSDQPSLALAARSSTARDGLDRVSEVANEDGGHAVNDGGALNRSSTSPREQWDHPPAGFIRHERAHSEGTGVVTISTKRTTSEREEELVMLQRIRKFSPLIPDQPTTYFNIGHWLTTAAGGNTRYNEPDTALDEQALVGAFLAYQLHQRALCEAICERQRNITTSIKSLHEYTTRSEQLTNYQFRTTQSTEAMFSKEGKCIANAYLLAMASLESQVLKTRELVHDIMQTLVKLNDIMGSQHELALGSKTMQGRYPVLARAYKQTVSTKHPGGVNVEKKRLSIQHRRWDRSSVLLTVNPVLAEGIHGNGSNAEINRPLSPQPSGEISIVSSGPSVSTARLRQFVHQESGPSHLPRDIVAAAATASSSSLPGVLESNWVLPLRSPSFWARSMTRRPIDQTSNNNNNNDHTPVATAASSSYDLRRQDSVLSDASIDFDTMLQMGCRRTLPDTPTPTPKRSAPLLGQPGRRSPPVPSPPAATILASSKQSDHHHQQQQQQQHATRLTRSLNGPPSPQGSGSHRSSTRDRPVPYDIAHERNSLKRQRARLPQPTDPMDEEAMTRQGLPSMVQDTPSP</sequence>
<keyword evidence="3" id="KW-1185">Reference proteome</keyword>
<proteinExistence type="predicted"/>
<feature type="region of interest" description="Disordered" evidence="1">
    <location>
        <begin position="309"/>
        <end position="334"/>
    </location>
</feature>
<feature type="compositionally biased region" description="Polar residues" evidence="1">
    <location>
        <begin position="324"/>
        <end position="334"/>
    </location>
</feature>
<gene>
    <name evidence="2" type="ORF">SYNPS1DRAFT_27534</name>
</gene>
<dbReference type="OrthoDB" id="10035640at2759"/>
<feature type="region of interest" description="Disordered" evidence="1">
    <location>
        <begin position="446"/>
        <end position="576"/>
    </location>
</feature>
<evidence type="ECO:0000313" key="3">
    <source>
        <dbReference type="Proteomes" id="UP000278143"/>
    </source>
</evidence>
<feature type="compositionally biased region" description="Polar residues" evidence="1">
    <location>
        <begin position="503"/>
        <end position="523"/>
    </location>
</feature>
<evidence type="ECO:0000313" key="2">
    <source>
        <dbReference type="EMBL" id="RKP26789.1"/>
    </source>
</evidence>
<dbReference type="AlphaFoldDB" id="A0A4V1J1Z6"/>
<feature type="region of interest" description="Disordered" evidence="1">
    <location>
        <begin position="398"/>
        <end position="423"/>
    </location>
</feature>
<evidence type="ECO:0000256" key="1">
    <source>
        <dbReference type="SAM" id="MobiDB-lite"/>
    </source>
</evidence>
<feature type="region of interest" description="Disordered" evidence="1">
    <location>
        <begin position="1"/>
        <end position="73"/>
    </location>
</feature>
<protein>
    <recommendedName>
        <fullName evidence="4">BLOC-1-related complex subunit 5</fullName>
    </recommendedName>
</protein>
<dbReference type="Proteomes" id="UP000278143">
    <property type="component" value="Unassembled WGS sequence"/>
</dbReference>
<feature type="compositionally biased region" description="Low complexity" evidence="1">
    <location>
        <begin position="10"/>
        <end position="21"/>
    </location>
</feature>
<organism evidence="2 3">
    <name type="scientific">Syncephalis pseudoplumigaleata</name>
    <dbReference type="NCBI Taxonomy" id="1712513"/>
    <lineage>
        <taxon>Eukaryota</taxon>
        <taxon>Fungi</taxon>
        <taxon>Fungi incertae sedis</taxon>
        <taxon>Zoopagomycota</taxon>
        <taxon>Zoopagomycotina</taxon>
        <taxon>Zoopagomycetes</taxon>
        <taxon>Zoopagales</taxon>
        <taxon>Piptocephalidaceae</taxon>
        <taxon>Syncephalis</taxon>
    </lineage>
</organism>
<feature type="compositionally biased region" description="Basic and acidic residues" evidence="1">
    <location>
        <begin position="525"/>
        <end position="541"/>
    </location>
</feature>
<name>A0A4V1J1Z6_9FUNG</name>
<accession>A0A4V1J1Z6</accession>